<dbReference type="PANTHER" id="PTHR47505">
    <property type="entry name" value="DNA UTILIZATION PROTEIN YHGH"/>
    <property type="match status" value="1"/>
</dbReference>
<comment type="caution">
    <text evidence="3">The sequence shown here is derived from an EMBL/GenBank/DDBJ whole genome shotgun (WGS) entry which is preliminary data.</text>
</comment>
<dbReference type="PANTHER" id="PTHR47505:SF1">
    <property type="entry name" value="DNA UTILIZATION PROTEIN YHGH"/>
    <property type="match status" value="1"/>
</dbReference>
<dbReference type="Gene3D" id="3.40.50.2020">
    <property type="match status" value="1"/>
</dbReference>
<dbReference type="InterPro" id="IPR000836">
    <property type="entry name" value="PRTase_dom"/>
</dbReference>
<proteinExistence type="inferred from homology"/>
<feature type="domain" description="Double zinc ribbon" evidence="2">
    <location>
        <begin position="30"/>
        <end position="77"/>
    </location>
</feature>
<dbReference type="InterPro" id="IPR051910">
    <property type="entry name" value="ComF/GntX_DNA_util-trans"/>
</dbReference>
<dbReference type="SUPFAM" id="SSF53271">
    <property type="entry name" value="PRTase-like"/>
    <property type="match status" value="1"/>
</dbReference>
<dbReference type="InterPro" id="IPR044005">
    <property type="entry name" value="DZR_2"/>
</dbReference>
<evidence type="ECO:0000259" key="2">
    <source>
        <dbReference type="Pfam" id="PF18912"/>
    </source>
</evidence>
<reference evidence="4" key="1">
    <citation type="journal article" date="2019" name="Int. J. Syst. Evol. Microbiol.">
        <title>The Global Catalogue of Microorganisms (GCM) 10K type strain sequencing project: providing services to taxonomists for standard genome sequencing and annotation.</title>
        <authorList>
            <consortium name="The Broad Institute Genomics Platform"/>
            <consortium name="The Broad Institute Genome Sequencing Center for Infectious Disease"/>
            <person name="Wu L."/>
            <person name="Ma J."/>
        </authorList>
    </citation>
    <scope>NUCLEOTIDE SEQUENCE [LARGE SCALE GENOMIC DNA]</scope>
    <source>
        <strain evidence="4">JCM 3369</strain>
    </source>
</reference>
<evidence type="ECO:0000256" key="1">
    <source>
        <dbReference type="ARBA" id="ARBA00008007"/>
    </source>
</evidence>
<sequence>MDDPAGDGIRAGWGWGQTRRLLSDFTRVGLDLLLPPRCLTCDTPTARADGLCGGCWTGLRFITPPFCAVYGTPFTHDLGEGSVSARALSDPPAFGRARAAVLYSGPARDLVTGLKFSRRRELAPVMARLMMRPAAELLAPETLFVPVPLHSLRRIGRRFNQSADLARHLARMTDTAWDAGTLVRTKATRQQVGLQARARHLNVRNAFRVPEDRMGLLAGRPVVLIDDVLTTGATVSACARALLKAGAGRVDVLTFAMAVPGEADEDTDFDL</sequence>
<keyword evidence="4" id="KW-1185">Reference proteome</keyword>
<dbReference type="CDD" id="cd06223">
    <property type="entry name" value="PRTases_typeI"/>
    <property type="match status" value="1"/>
</dbReference>
<protein>
    <submittedName>
        <fullName evidence="3">ComF family protein</fullName>
    </submittedName>
</protein>
<dbReference type="Pfam" id="PF18912">
    <property type="entry name" value="DZR_2"/>
    <property type="match status" value="1"/>
</dbReference>
<organism evidence="3 4">
    <name type="scientific">Roseibium aestuarii</name>
    <dbReference type="NCBI Taxonomy" id="2600299"/>
    <lineage>
        <taxon>Bacteria</taxon>
        <taxon>Pseudomonadati</taxon>
        <taxon>Pseudomonadota</taxon>
        <taxon>Alphaproteobacteria</taxon>
        <taxon>Hyphomicrobiales</taxon>
        <taxon>Stappiaceae</taxon>
        <taxon>Roseibium</taxon>
    </lineage>
</organism>
<dbReference type="InterPro" id="IPR029057">
    <property type="entry name" value="PRTase-like"/>
</dbReference>
<accession>A0ABW4JUT0</accession>
<dbReference type="EMBL" id="JBHUFA010000003">
    <property type="protein sequence ID" value="MFD1695907.1"/>
    <property type="molecule type" value="Genomic_DNA"/>
</dbReference>
<gene>
    <name evidence="3" type="ORF">ACFSC7_10305</name>
</gene>
<evidence type="ECO:0000313" key="3">
    <source>
        <dbReference type="EMBL" id="MFD1695907.1"/>
    </source>
</evidence>
<dbReference type="Proteomes" id="UP001597327">
    <property type="component" value="Unassembled WGS sequence"/>
</dbReference>
<dbReference type="RefSeq" id="WP_208998904.1">
    <property type="nucleotide sequence ID" value="NZ_JBHUFA010000003.1"/>
</dbReference>
<comment type="similarity">
    <text evidence="1">Belongs to the ComF/GntX family.</text>
</comment>
<evidence type="ECO:0000313" key="4">
    <source>
        <dbReference type="Proteomes" id="UP001597327"/>
    </source>
</evidence>
<name>A0ABW4JUT0_9HYPH</name>